<evidence type="ECO:0000313" key="3">
    <source>
        <dbReference type="EMBL" id="MBT1685255.1"/>
    </source>
</evidence>
<reference evidence="3 4" key="1">
    <citation type="submission" date="2021-05" db="EMBL/GenBank/DDBJ databases">
        <title>A Polyphasic approach of four new species of the genus Ohtaekwangia: Ohtaekwangia histidinii sp. nov., Ohtaekwangia cretensis sp. nov., Ohtaekwangia indiensis sp. nov., Ohtaekwangia reichenbachii sp. nov. from diverse environment.</title>
        <authorList>
            <person name="Octaviana S."/>
        </authorList>
    </citation>
    <scope>NUCLEOTIDE SEQUENCE [LARGE SCALE GENOMIC DNA]</scope>
    <source>
        <strain evidence="3 4">PWU37</strain>
    </source>
</reference>
<sequence>MENDNVFTSLLAPAVQAFIRAHEHGDERQLVLKHKEIAGAPAARVAEQIAARRKAKDKLPGYYQAEGIVYPPGVNLEQSSSEQTARYKQNILQQEGVLRGTIADLTEGFGIDTFFLSQIFQQVHAIEPNESLQVIARHNHAQLGARNIHYHNTTAEEFLDHSDATFDLVYIDPSRRDGSQKVFRLSDCMPDVVALQGRIFAKANDLLVKASPLLDVQQGLKDLSCVKGVYIVAVDNECKELLFFCRRGYAGGPSIVAVNLKHGVPETFSFTAQEEQQAQVTDTPPATYLYEPNAAILKAGAFRLLAGRYGVSKIQINTHIYTSDTLVGDFPGRVFKVEAFVKSDRRAVLPLFPEGKGNVITRNYPLPAEALKKKVGLRDGGEKYLLAFSGAREKFLAVAARVK</sequence>
<dbReference type="CDD" id="cd02440">
    <property type="entry name" value="AdoMet_MTases"/>
    <property type="match status" value="1"/>
</dbReference>
<dbReference type="Pfam" id="PF18096">
    <property type="entry name" value="Thump_like"/>
    <property type="match status" value="1"/>
</dbReference>
<dbReference type="GO" id="GO:0032259">
    <property type="term" value="P:methylation"/>
    <property type="evidence" value="ECO:0007669"/>
    <property type="project" value="UniProtKB-KW"/>
</dbReference>
<dbReference type="InterPro" id="IPR041497">
    <property type="entry name" value="Thump-like"/>
</dbReference>
<dbReference type="RefSeq" id="WP_254088508.1">
    <property type="nucleotide sequence ID" value="NZ_JAHESC010000002.1"/>
</dbReference>
<dbReference type="EMBL" id="JAHESC010000002">
    <property type="protein sequence ID" value="MBT1685255.1"/>
    <property type="molecule type" value="Genomic_DNA"/>
</dbReference>
<protein>
    <submittedName>
        <fullName evidence="3">Class I SAM-dependent methyltransferase</fullName>
    </submittedName>
</protein>
<keyword evidence="3" id="KW-0489">Methyltransferase</keyword>
<dbReference type="GO" id="GO:0008168">
    <property type="term" value="F:methyltransferase activity"/>
    <property type="evidence" value="ECO:0007669"/>
    <property type="project" value="UniProtKB-KW"/>
</dbReference>
<evidence type="ECO:0000259" key="1">
    <source>
        <dbReference type="Pfam" id="PF18096"/>
    </source>
</evidence>
<keyword evidence="4" id="KW-1185">Reference proteome</keyword>
<proteinExistence type="predicted"/>
<feature type="domain" description="THUMP-like" evidence="1">
    <location>
        <begin position="332"/>
        <end position="395"/>
    </location>
</feature>
<organism evidence="3 4">
    <name type="scientific">Dawidia soli</name>
    <dbReference type="NCBI Taxonomy" id="2782352"/>
    <lineage>
        <taxon>Bacteria</taxon>
        <taxon>Pseudomonadati</taxon>
        <taxon>Bacteroidota</taxon>
        <taxon>Cytophagia</taxon>
        <taxon>Cytophagales</taxon>
        <taxon>Chryseotaleaceae</taxon>
        <taxon>Dawidia</taxon>
    </lineage>
</organism>
<evidence type="ECO:0000259" key="2">
    <source>
        <dbReference type="Pfam" id="PF22013"/>
    </source>
</evidence>
<gene>
    <name evidence="3" type="ORF">KK078_01745</name>
</gene>
<dbReference type="SUPFAM" id="SSF53335">
    <property type="entry name" value="S-adenosyl-L-methionine-dependent methyltransferases"/>
    <property type="match status" value="1"/>
</dbReference>
<dbReference type="InterPro" id="IPR054168">
    <property type="entry name" value="PG_1098_Fer"/>
</dbReference>
<dbReference type="Pfam" id="PF22013">
    <property type="entry name" value="PG_1098_Fer"/>
    <property type="match status" value="1"/>
</dbReference>
<name>A0AAP2D6E4_9BACT</name>
<feature type="domain" description="PG-1098 ferredoxin-like" evidence="2">
    <location>
        <begin position="288"/>
        <end position="331"/>
    </location>
</feature>
<dbReference type="InterPro" id="IPR029063">
    <property type="entry name" value="SAM-dependent_MTases_sf"/>
</dbReference>
<dbReference type="Proteomes" id="UP001319180">
    <property type="component" value="Unassembled WGS sequence"/>
</dbReference>
<comment type="caution">
    <text evidence="3">The sequence shown here is derived from an EMBL/GenBank/DDBJ whole genome shotgun (WGS) entry which is preliminary data.</text>
</comment>
<dbReference type="AlphaFoldDB" id="A0AAP2D6E4"/>
<dbReference type="Gene3D" id="1.10.10.1110">
    <property type="entry name" value="Methyltransferase PG1098, N-terminal domain"/>
    <property type="match status" value="1"/>
</dbReference>
<keyword evidence="3" id="KW-0808">Transferase</keyword>
<evidence type="ECO:0000313" key="4">
    <source>
        <dbReference type="Proteomes" id="UP001319180"/>
    </source>
</evidence>
<accession>A0AAP2D6E4</accession>
<dbReference type="Gene3D" id="3.40.50.150">
    <property type="entry name" value="Vaccinia Virus protein VP39"/>
    <property type="match status" value="1"/>
</dbReference>